<feature type="domain" description="Resuscitation-promoting factor core lysozyme-like" evidence="4">
    <location>
        <begin position="25"/>
        <end position="97"/>
    </location>
</feature>
<dbReference type="Proteomes" id="UP001190336">
    <property type="component" value="Chromosome"/>
</dbReference>
<name>A0ABM9LBD4_9MYCO</name>
<feature type="signal peptide" evidence="3">
    <location>
        <begin position="1"/>
        <end position="19"/>
    </location>
</feature>
<dbReference type="EMBL" id="OY726394">
    <property type="protein sequence ID" value="CAJ1496172.1"/>
    <property type="molecule type" value="Genomic_DNA"/>
</dbReference>
<comment type="similarity">
    <text evidence="1">Belongs to the transglycosylase family. Rpf subfamily.</text>
</comment>
<reference evidence="5 6" key="1">
    <citation type="submission" date="2023-08" db="EMBL/GenBank/DDBJ databases">
        <authorList>
            <person name="Folkvardsen B D."/>
            <person name="Norman A."/>
        </authorList>
    </citation>
    <scope>NUCLEOTIDE SEQUENCE [LARGE SCALE GENOMIC DNA]</scope>
    <source>
        <strain evidence="5 6">Mu0083</strain>
    </source>
</reference>
<evidence type="ECO:0000256" key="2">
    <source>
        <dbReference type="ARBA" id="ARBA00022801"/>
    </source>
</evidence>
<sequence length="131" mass="13367">MRKFTAVATGVLLIGAAHSAGDAYADRIDWDAIASCESGGDWSADTGNGAYGGLGISAEDWRANGGDGLPSQATQQQQIAVANRILANRGPGAWSACAARGVGSDSAPIGSLTHYVTELYDNAERPVAQAD</sequence>
<keyword evidence="2" id="KW-0378">Hydrolase</keyword>
<proteinExistence type="inferred from homology"/>
<dbReference type="RefSeq" id="WP_308476348.1">
    <property type="nucleotide sequence ID" value="NZ_OY726394.1"/>
</dbReference>
<keyword evidence="6" id="KW-1185">Reference proteome</keyword>
<protein>
    <submittedName>
        <fullName evidence="5">Transglycosylase family protein</fullName>
    </submittedName>
</protein>
<dbReference type="InterPro" id="IPR023346">
    <property type="entry name" value="Lysozyme-like_dom_sf"/>
</dbReference>
<accession>A0ABM9LBD4</accession>
<organism evidence="5 6">
    <name type="scientific">[Mycobacterium] kokjensenii</name>
    <dbReference type="NCBI Taxonomy" id="3064287"/>
    <lineage>
        <taxon>Bacteria</taxon>
        <taxon>Bacillati</taxon>
        <taxon>Actinomycetota</taxon>
        <taxon>Actinomycetes</taxon>
        <taxon>Mycobacteriales</taxon>
        <taxon>Mycobacteriaceae</taxon>
        <taxon>Mycolicibacter</taxon>
    </lineage>
</organism>
<dbReference type="SUPFAM" id="SSF53955">
    <property type="entry name" value="Lysozyme-like"/>
    <property type="match status" value="1"/>
</dbReference>
<evidence type="ECO:0000313" key="5">
    <source>
        <dbReference type="EMBL" id="CAJ1496172.1"/>
    </source>
</evidence>
<evidence type="ECO:0000313" key="6">
    <source>
        <dbReference type="Proteomes" id="UP001190336"/>
    </source>
</evidence>
<gene>
    <name evidence="5" type="ORF">MU0083_001349</name>
</gene>
<dbReference type="Pfam" id="PF06737">
    <property type="entry name" value="Transglycosylas"/>
    <property type="match status" value="1"/>
</dbReference>
<dbReference type="CDD" id="cd13925">
    <property type="entry name" value="RPF"/>
    <property type="match status" value="1"/>
</dbReference>
<dbReference type="InterPro" id="IPR010618">
    <property type="entry name" value="RPF"/>
</dbReference>
<evidence type="ECO:0000256" key="1">
    <source>
        <dbReference type="ARBA" id="ARBA00010830"/>
    </source>
</evidence>
<evidence type="ECO:0000256" key="3">
    <source>
        <dbReference type="SAM" id="SignalP"/>
    </source>
</evidence>
<dbReference type="Gene3D" id="1.10.530.10">
    <property type="match status" value="1"/>
</dbReference>
<keyword evidence="3" id="KW-0732">Signal</keyword>
<feature type="chain" id="PRO_5046810370" evidence="3">
    <location>
        <begin position="20"/>
        <end position="131"/>
    </location>
</feature>
<evidence type="ECO:0000259" key="4">
    <source>
        <dbReference type="Pfam" id="PF06737"/>
    </source>
</evidence>